<dbReference type="OrthoDB" id="9813771at2"/>
<dbReference type="InterPro" id="IPR036956">
    <property type="entry name" value="Impact_N_sf"/>
</dbReference>
<reference evidence="5" key="1">
    <citation type="submission" date="2016-12" db="EMBL/GenBank/DDBJ databases">
        <authorList>
            <person name="Meng X."/>
        </authorList>
    </citation>
    <scope>NUCLEOTIDE SEQUENCE [LARGE SCALE GENOMIC DNA]</scope>
    <source>
        <strain evidence="5">DSM 19116</strain>
    </source>
</reference>
<accession>A0A1Q5Q3W3</accession>
<dbReference type="GO" id="GO:0006446">
    <property type="term" value="P:regulation of translational initiation"/>
    <property type="evidence" value="ECO:0007669"/>
    <property type="project" value="TreeGrafter"/>
</dbReference>
<evidence type="ECO:0000313" key="4">
    <source>
        <dbReference type="EMBL" id="OKL54506.1"/>
    </source>
</evidence>
<keyword evidence="5" id="KW-1185">Reference proteome</keyword>
<evidence type="ECO:0000256" key="1">
    <source>
        <dbReference type="ARBA" id="ARBA00007665"/>
    </source>
</evidence>
<feature type="region of interest" description="Disordered" evidence="2">
    <location>
        <begin position="56"/>
        <end position="76"/>
    </location>
</feature>
<dbReference type="Proteomes" id="UP000185628">
    <property type="component" value="Unassembled WGS sequence"/>
</dbReference>
<comment type="similarity">
    <text evidence="1">Belongs to the IMPACT family.</text>
</comment>
<evidence type="ECO:0000256" key="2">
    <source>
        <dbReference type="SAM" id="MobiDB-lite"/>
    </source>
</evidence>
<dbReference type="PROSITE" id="PS00910">
    <property type="entry name" value="UPF0029"/>
    <property type="match status" value="1"/>
</dbReference>
<feature type="domain" description="Impact N-terminal" evidence="3">
    <location>
        <begin position="17"/>
        <end position="119"/>
    </location>
</feature>
<dbReference type="PANTHER" id="PTHR16301:SF20">
    <property type="entry name" value="IMPACT FAMILY MEMBER YIGZ"/>
    <property type="match status" value="1"/>
</dbReference>
<name>A0A1Q5Q3W3_9ACTO</name>
<evidence type="ECO:0000259" key="3">
    <source>
        <dbReference type="Pfam" id="PF01205"/>
    </source>
</evidence>
<protein>
    <recommendedName>
        <fullName evidence="3">Impact N-terminal domain-containing protein</fullName>
    </recommendedName>
</protein>
<dbReference type="AlphaFoldDB" id="A0A1Q5Q3W3"/>
<organism evidence="4 5">
    <name type="scientific">Bowdeniella nasicola</name>
    <dbReference type="NCBI Taxonomy" id="208480"/>
    <lineage>
        <taxon>Bacteria</taxon>
        <taxon>Bacillati</taxon>
        <taxon>Actinomycetota</taxon>
        <taxon>Actinomycetes</taxon>
        <taxon>Actinomycetales</taxon>
        <taxon>Actinomycetaceae</taxon>
        <taxon>Bowdeniella</taxon>
    </lineage>
</organism>
<dbReference type="SUPFAM" id="SSF54211">
    <property type="entry name" value="Ribosomal protein S5 domain 2-like"/>
    <property type="match status" value="1"/>
</dbReference>
<dbReference type="InterPro" id="IPR020569">
    <property type="entry name" value="UPF0029_Impact_CS"/>
</dbReference>
<dbReference type="InterPro" id="IPR001498">
    <property type="entry name" value="Impact_N"/>
</dbReference>
<comment type="caution">
    <text evidence="4">The sequence shown here is derived from an EMBL/GenBank/DDBJ whole genome shotgun (WGS) entry which is preliminary data.</text>
</comment>
<dbReference type="Gene3D" id="3.30.230.30">
    <property type="entry name" value="Impact, N-terminal domain"/>
    <property type="match status" value="1"/>
</dbReference>
<dbReference type="InterPro" id="IPR020568">
    <property type="entry name" value="Ribosomal_Su5_D2-typ_SF"/>
</dbReference>
<dbReference type="RefSeq" id="WP_073716060.1">
    <property type="nucleotide sequence ID" value="NZ_MQVR01000014.1"/>
</dbReference>
<proteinExistence type="inferred from homology"/>
<sequence>MTLARSTTAHAELEISRSKFLGYTRRVENEAAAREFFAEIRAQYPDARHHCTAFSIADGPNPIERSSDDGEPSGTAGMPMLAALRGSGLIDVAVVVVRYFGGIKLGTGGLVRAYTNTTIATLDAGTKVHLVALPTWELTVGAGDAGRLRAALENQGVSVLNVAYGFDPERPTDARFTLSYDNGDELMSLLASLTHGDATPVRLADRISEVAL</sequence>
<dbReference type="Pfam" id="PF01205">
    <property type="entry name" value="Impact_N"/>
    <property type="match status" value="1"/>
</dbReference>
<dbReference type="InterPro" id="IPR023582">
    <property type="entry name" value="Impact"/>
</dbReference>
<dbReference type="GO" id="GO:0005737">
    <property type="term" value="C:cytoplasm"/>
    <property type="evidence" value="ECO:0007669"/>
    <property type="project" value="TreeGrafter"/>
</dbReference>
<evidence type="ECO:0000313" key="5">
    <source>
        <dbReference type="Proteomes" id="UP000185628"/>
    </source>
</evidence>
<dbReference type="EMBL" id="MQVR01000014">
    <property type="protein sequence ID" value="OKL54506.1"/>
    <property type="molecule type" value="Genomic_DNA"/>
</dbReference>
<gene>
    <name evidence="4" type="ORF">BSZ39_03805</name>
</gene>
<dbReference type="PANTHER" id="PTHR16301">
    <property type="entry name" value="IMPACT-RELATED"/>
    <property type="match status" value="1"/>
</dbReference>